<feature type="region of interest" description="Disordered" evidence="1">
    <location>
        <begin position="291"/>
        <end position="493"/>
    </location>
</feature>
<dbReference type="EMBL" id="KV417647">
    <property type="protein sequence ID" value="KZP12431.1"/>
    <property type="molecule type" value="Genomic_DNA"/>
</dbReference>
<feature type="compositionally biased region" description="Low complexity" evidence="1">
    <location>
        <begin position="72"/>
        <end position="86"/>
    </location>
</feature>
<feature type="compositionally biased region" description="Low complexity" evidence="1">
    <location>
        <begin position="562"/>
        <end position="583"/>
    </location>
</feature>
<feature type="compositionally biased region" description="Polar residues" evidence="1">
    <location>
        <begin position="428"/>
        <end position="437"/>
    </location>
</feature>
<feature type="region of interest" description="Disordered" evidence="1">
    <location>
        <begin position="35"/>
        <end position="273"/>
    </location>
</feature>
<keyword evidence="3" id="KW-1185">Reference proteome</keyword>
<feature type="compositionally biased region" description="Basic and acidic residues" evidence="1">
    <location>
        <begin position="152"/>
        <end position="188"/>
    </location>
</feature>
<feature type="compositionally biased region" description="Low complexity" evidence="1">
    <location>
        <begin position="479"/>
        <end position="489"/>
    </location>
</feature>
<feature type="region of interest" description="Disordered" evidence="1">
    <location>
        <begin position="1"/>
        <end position="23"/>
    </location>
</feature>
<evidence type="ECO:0000313" key="2">
    <source>
        <dbReference type="EMBL" id="KZP12431.1"/>
    </source>
</evidence>
<evidence type="ECO:0000313" key="3">
    <source>
        <dbReference type="Proteomes" id="UP000076532"/>
    </source>
</evidence>
<feature type="compositionally biased region" description="Acidic residues" evidence="1">
    <location>
        <begin position="863"/>
        <end position="876"/>
    </location>
</feature>
<accession>A0A166BA23</accession>
<feature type="region of interest" description="Disordered" evidence="1">
    <location>
        <begin position="508"/>
        <end position="900"/>
    </location>
</feature>
<reference evidence="2 3" key="1">
    <citation type="journal article" date="2016" name="Mol. Biol. Evol.">
        <title>Comparative Genomics of Early-Diverging Mushroom-Forming Fungi Provides Insights into the Origins of Lignocellulose Decay Capabilities.</title>
        <authorList>
            <person name="Nagy L.G."/>
            <person name="Riley R."/>
            <person name="Tritt A."/>
            <person name="Adam C."/>
            <person name="Daum C."/>
            <person name="Floudas D."/>
            <person name="Sun H."/>
            <person name="Yadav J.S."/>
            <person name="Pangilinan J."/>
            <person name="Larsson K.H."/>
            <person name="Matsuura K."/>
            <person name="Barry K."/>
            <person name="Labutti K."/>
            <person name="Kuo R."/>
            <person name="Ohm R.A."/>
            <person name="Bhattacharya S.S."/>
            <person name="Shirouzu T."/>
            <person name="Yoshinaga Y."/>
            <person name="Martin F.M."/>
            <person name="Grigoriev I.V."/>
            <person name="Hibbett D.S."/>
        </authorList>
    </citation>
    <scope>NUCLEOTIDE SEQUENCE [LARGE SCALE GENOMIC DNA]</scope>
    <source>
        <strain evidence="2 3">CBS 109695</strain>
    </source>
</reference>
<name>A0A166BA23_9AGAM</name>
<dbReference type="AlphaFoldDB" id="A0A166BA23"/>
<proteinExistence type="predicted"/>
<feature type="compositionally biased region" description="Pro residues" evidence="1">
    <location>
        <begin position="340"/>
        <end position="381"/>
    </location>
</feature>
<feature type="compositionally biased region" description="Low complexity" evidence="1">
    <location>
        <begin position="440"/>
        <end position="464"/>
    </location>
</feature>
<feature type="compositionally biased region" description="Pro residues" evidence="1">
    <location>
        <begin position="650"/>
        <end position="667"/>
    </location>
</feature>
<organism evidence="2 3">
    <name type="scientific">Athelia psychrophila</name>
    <dbReference type="NCBI Taxonomy" id="1759441"/>
    <lineage>
        <taxon>Eukaryota</taxon>
        <taxon>Fungi</taxon>
        <taxon>Dikarya</taxon>
        <taxon>Basidiomycota</taxon>
        <taxon>Agaricomycotina</taxon>
        <taxon>Agaricomycetes</taxon>
        <taxon>Agaricomycetidae</taxon>
        <taxon>Atheliales</taxon>
        <taxon>Atheliaceae</taxon>
        <taxon>Athelia</taxon>
    </lineage>
</organism>
<feature type="compositionally biased region" description="Polar residues" evidence="1">
    <location>
        <begin position="220"/>
        <end position="244"/>
    </location>
</feature>
<protein>
    <submittedName>
        <fullName evidence="2">Uncharacterized protein</fullName>
    </submittedName>
</protein>
<sequence>MSHLRKKPSTQRPGAPTRDSNMIRASVLDAAMQLGFGDPNSTVASWMFSNPVTEEDEEEEAATPDFATSQDSHSNSPSTSNSHNPSFPYTPRTVGAGPNAYRDNFPFPADSPSSSVADISIPFPSADYPSQNIPRSKLGGGDDSDGALTSNSKKEDKGDAKARKRSESKAAKEREREEKKARKEEEKAKKRANKGYEADGAVSDGAYLSEGSVGARPRTKSLTTKWSRTKMQSKSDAEGTSSSGFFRRKSKPTKPSVDIVPPMPTRSFTPLAHIPPSSSGSLLSVPADYALTSGPPSAASTTSSWLTVTTMPPDPSPLPPIAARFASTSIYSSLHSPSPSLSPPAPPPVPPTPSLIPPTPSPVPPTPSPVPPTPSPVPPTTSRPSTATSVVSEADTSSQTSTRPRPRAVPVLPPPARIHDYDHEEGDGTTSSRSSEISMPASLPTSVSSPSASPHYTPPLRRMPSSPPPSKSKGGRPGIFGFKSSGSISTDKRKLEISLPLTNRNMDAVAGSSTGASFVPGQSMPNGSSGSGAMAVQPTRKPTLEVRTQNPPREPSTLSALSPPSVYPSSTASPAPASSSSYVMVTPATSSDSYSHPFAAIAAKSNAPVPPLKVQPRKSRPNMVITHPHNYTGAEADSLQQPPRRVSHTPVPPPTPPPTGPLPPPPGAWESKLVIPSPLNVRAPSPSGQRGKDLPFGVGRGQGPDREKVGKLDGYEERMKVPRYRELYPGGGRADGPSTPPRPQPSRTKSYESNPYPMVYTDDEEDDEEDVDSDQPMSPEEIQKEMTQIRGRFNADDRERFSAASVPVTEPGDMYNDSFAEEEDSMATPHKSFEYEQLNSFSFSSAPRDSSSAGQRASNGTDEAAEGGEDPEEDEIYSPVHVELDDDADDDKSIYAEEDRTAGRRTVYDTELLGRSAGDTESHYWDEGRMSRYSAAPSVYSVLDGEQSEEARQRFLEKVAAMYTEGPDVPPMPTLAESHYGRNVIKEPGVGRRRMI</sequence>
<feature type="compositionally biased region" description="Polar residues" evidence="1">
    <location>
        <begin position="546"/>
        <end position="560"/>
    </location>
</feature>
<feature type="compositionally biased region" description="Basic and acidic residues" evidence="1">
    <location>
        <begin position="891"/>
        <end position="900"/>
    </location>
</feature>
<feature type="compositionally biased region" description="Acidic residues" evidence="1">
    <location>
        <begin position="53"/>
        <end position="62"/>
    </location>
</feature>
<feature type="compositionally biased region" description="Low complexity" evidence="1">
    <location>
        <begin position="291"/>
        <end position="310"/>
    </location>
</feature>
<dbReference type="STRING" id="436010.A0A166BA23"/>
<feature type="compositionally biased region" description="Basic and acidic residues" evidence="1">
    <location>
        <begin position="703"/>
        <end position="726"/>
    </location>
</feature>
<dbReference type="OrthoDB" id="2690066at2759"/>
<feature type="compositionally biased region" description="Low complexity" evidence="1">
    <location>
        <begin position="840"/>
        <end position="853"/>
    </location>
</feature>
<feature type="compositionally biased region" description="Low complexity" evidence="1">
    <location>
        <begin position="382"/>
        <end position="392"/>
    </location>
</feature>
<dbReference type="PRINTS" id="PR01217">
    <property type="entry name" value="PRICHEXTENSN"/>
</dbReference>
<dbReference type="Proteomes" id="UP000076532">
    <property type="component" value="Unassembled WGS sequence"/>
</dbReference>
<feature type="compositionally biased region" description="Low complexity" evidence="1">
    <location>
        <begin position="327"/>
        <end position="339"/>
    </location>
</feature>
<gene>
    <name evidence="2" type="ORF">FIBSPDRAFT_157311</name>
</gene>
<feature type="compositionally biased region" description="Polar residues" evidence="1">
    <location>
        <begin position="39"/>
        <end position="52"/>
    </location>
</feature>
<evidence type="ECO:0000256" key="1">
    <source>
        <dbReference type="SAM" id="MobiDB-lite"/>
    </source>
</evidence>
<feature type="compositionally biased region" description="Acidic residues" evidence="1">
    <location>
        <begin position="761"/>
        <end position="773"/>
    </location>
</feature>